<evidence type="ECO:0000313" key="3">
    <source>
        <dbReference type="EMBL" id="VFT87967.1"/>
    </source>
</evidence>
<keyword evidence="4" id="KW-1185">Reference proteome</keyword>
<dbReference type="AlphaFoldDB" id="A0A485KTX9"/>
<name>A0A485KTX9_9STRA</name>
<reference evidence="3 4" key="1">
    <citation type="submission" date="2019-03" db="EMBL/GenBank/DDBJ databases">
        <authorList>
            <person name="Gaulin E."/>
            <person name="Dumas B."/>
        </authorList>
    </citation>
    <scope>NUCLEOTIDE SEQUENCE [LARGE SCALE GENOMIC DNA]</scope>
    <source>
        <strain evidence="3">CBS 568.67</strain>
    </source>
</reference>
<dbReference type="OrthoDB" id="10052321at2759"/>
<reference evidence="2" key="2">
    <citation type="submission" date="2019-06" db="EMBL/GenBank/DDBJ databases">
        <title>Genomics analysis of Aphanomyces spp. identifies a new class of oomycete effector associated with host adaptation.</title>
        <authorList>
            <person name="Gaulin E."/>
        </authorList>
    </citation>
    <scope>NUCLEOTIDE SEQUENCE</scope>
    <source>
        <strain evidence="2">CBS 578.67</strain>
    </source>
</reference>
<dbReference type="Proteomes" id="UP000332933">
    <property type="component" value="Unassembled WGS sequence"/>
</dbReference>
<evidence type="ECO:0000256" key="1">
    <source>
        <dbReference type="SAM" id="MobiDB-lite"/>
    </source>
</evidence>
<dbReference type="EMBL" id="VJMH01005251">
    <property type="protein sequence ID" value="KAF0698269.1"/>
    <property type="molecule type" value="Genomic_DNA"/>
</dbReference>
<proteinExistence type="predicted"/>
<accession>A0A485KTX9</accession>
<gene>
    <name evidence="3" type="primary">Aste57867_11100</name>
    <name evidence="2" type="ORF">As57867_011058</name>
    <name evidence="3" type="ORF">ASTE57867_11100</name>
</gene>
<feature type="region of interest" description="Disordered" evidence="1">
    <location>
        <begin position="32"/>
        <end position="54"/>
    </location>
</feature>
<dbReference type="EMBL" id="CAADRA010005272">
    <property type="protein sequence ID" value="VFT87967.1"/>
    <property type="molecule type" value="Genomic_DNA"/>
</dbReference>
<organism evidence="3 4">
    <name type="scientific">Aphanomyces stellatus</name>
    <dbReference type="NCBI Taxonomy" id="120398"/>
    <lineage>
        <taxon>Eukaryota</taxon>
        <taxon>Sar</taxon>
        <taxon>Stramenopiles</taxon>
        <taxon>Oomycota</taxon>
        <taxon>Saprolegniomycetes</taxon>
        <taxon>Saprolegniales</taxon>
        <taxon>Verrucalvaceae</taxon>
        <taxon>Aphanomyces</taxon>
    </lineage>
</organism>
<protein>
    <submittedName>
        <fullName evidence="3">Aste57867_11100 protein</fullName>
    </submittedName>
</protein>
<evidence type="ECO:0000313" key="2">
    <source>
        <dbReference type="EMBL" id="KAF0698269.1"/>
    </source>
</evidence>
<sequence length="341" mass="37986">MLRQVLSRAALARVPAQRKTALRAATCMMRPFSTEGEDSSSSSSGKKSKKGSNASRFLKLADQIDTSEVEPLAPGEEVLQSAADFEEEFFIDLNPDGVGLDEADNIRIFDEYMADPLVNTIQKLATNNRVSVERIEATIVFQGLERGHSINELREKVFNIKQEKEKESKEAAKGVKNPVAAVNGKGGYKPKTAAPSISNSLNEAEDGVAAILTNEEWEEAHRPEEIREPNFLFLRDDMLDELPPLTRQSRKVKGSDKVTVPEAIALQRGAEKNIVTLLPSFAKNLNPTGKFKIAIKDISKKKAPLYMRDTDGSYRLASDDEVTKRSWVKRPPFFQGIERYM</sequence>
<evidence type="ECO:0000313" key="4">
    <source>
        <dbReference type="Proteomes" id="UP000332933"/>
    </source>
</evidence>